<dbReference type="AlphaFoldDB" id="A0A4R6RFD0"/>
<evidence type="ECO:0000256" key="3">
    <source>
        <dbReference type="ARBA" id="ARBA00022691"/>
    </source>
</evidence>
<dbReference type="GO" id="GO:0000179">
    <property type="term" value="F:rRNA (adenine-N6,N6-)-dimethyltransferase activity"/>
    <property type="evidence" value="ECO:0007669"/>
    <property type="project" value="InterPro"/>
</dbReference>
<keyword evidence="3" id="KW-0949">S-adenosyl-L-methionine</keyword>
<evidence type="ECO:0000259" key="4">
    <source>
        <dbReference type="SMART" id="SM00650"/>
    </source>
</evidence>
<dbReference type="SUPFAM" id="SSF53335">
    <property type="entry name" value="S-adenosyl-L-methionine-dependent methyltransferases"/>
    <property type="match status" value="1"/>
</dbReference>
<keyword evidence="2 5" id="KW-0808">Transferase</keyword>
<dbReference type="OrthoDB" id="9805585at2"/>
<evidence type="ECO:0000313" key="5">
    <source>
        <dbReference type="EMBL" id="TDP85019.1"/>
    </source>
</evidence>
<evidence type="ECO:0000256" key="1">
    <source>
        <dbReference type="ARBA" id="ARBA00022603"/>
    </source>
</evidence>
<sequence length="208" mass="22322">MHGLKRRAAGADSRSLKAVVADEMRFIRTWASKPLTTGAVSPSGRALARAMAAEVDPAWPGVVVELGPGTGAVTAALLARGVAPDRLVAIEYNPDFATLLARRYPGVRVVEGDAYSLGRTLALHDVGEVAAIVSSLPLFTRPPLQRHDLVAEGLSILEPGRPFVQFSYALVPPVPAERGRWSLDVSDWILMNLPPARVWTYRSAPLPS</sequence>
<proteinExistence type="predicted"/>
<dbReference type="Gene3D" id="3.40.50.150">
    <property type="entry name" value="Vaccinia Virus protein VP39"/>
    <property type="match status" value="1"/>
</dbReference>
<protein>
    <submittedName>
        <fullName evidence="5">Phosphatidylethanolamine/phosphatidyl-N-methylethanolamine N-methyltransferase</fullName>
    </submittedName>
</protein>
<gene>
    <name evidence="5" type="ORF">EDD54_1864</name>
</gene>
<dbReference type="RefSeq" id="WP_126540900.1">
    <property type="nucleotide sequence ID" value="NZ_BSPM01000004.1"/>
</dbReference>
<keyword evidence="1 5" id="KW-0489">Methyltransferase</keyword>
<evidence type="ECO:0000313" key="6">
    <source>
        <dbReference type="Proteomes" id="UP000294547"/>
    </source>
</evidence>
<dbReference type="SMART" id="SM00650">
    <property type="entry name" value="rADc"/>
    <property type="match status" value="1"/>
</dbReference>
<name>A0A4R6RFD0_9HYPH</name>
<dbReference type="Proteomes" id="UP000294547">
    <property type="component" value="Unassembled WGS sequence"/>
</dbReference>
<organism evidence="5 6">
    <name type="scientific">Oharaeibacter diazotrophicus</name>
    <dbReference type="NCBI Taxonomy" id="1920512"/>
    <lineage>
        <taxon>Bacteria</taxon>
        <taxon>Pseudomonadati</taxon>
        <taxon>Pseudomonadota</taxon>
        <taxon>Alphaproteobacteria</taxon>
        <taxon>Hyphomicrobiales</taxon>
        <taxon>Pleomorphomonadaceae</taxon>
        <taxon>Oharaeibacter</taxon>
    </lineage>
</organism>
<dbReference type="GO" id="GO:0003723">
    <property type="term" value="F:RNA binding"/>
    <property type="evidence" value="ECO:0007669"/>
    <property type="project" value="UniProtKB-KW"/>
</dbReference>
<dbReference type="InterPro" id="IPR020598">
    <property type="entry name" value="rRNA_Ade_methylase_Trfase_N"/>
</dbReference>
<dbReference type="CDD" id="cd02440">
    <property type="entry name" value="AdoMet_MTases"/>
    <property type="match status" value="1"/>
</dbReference>
<keyword evidence="6" id="KW-1185">Reference proteome</keyword>
<dbReference type="InterPro" id="IPR029063">
    <property type="entry name" value="SAM-dependent_MTases_sf"/>
</dbReference>
<evidence type="ECO:0000256" key="2">
    <source>
        <dbReference type="ARBA" id="ARBA00022679"/>
    </source>
</evidence>
<reference evidence="5 6" key="1">
    <citation type="submission" date="2019-03" db="EMBL/GenBank/DDBJ databases">
        <title>Genomic Encyclopedia of Type Strains, Phase IV (KMG-IV): sequencing the most valuable type-strain genomes for metagenomic binning, comparative biology and taxonomic classification.</title>
        <authorList>
            <person name="Goeker M."/>
        </authorList>
    </citation>
    <scope>NUCLEOTIDE SEQUENCE [LARGE SCALE GENOMIC DNA]</scope>
    <source>
        <strain evidence="5 6">DSM 102969</strain>
    </source>
</reference>
<accession>A0A4R6RFD0</accession>
<comment type="caution">
    <text evidence="5">The sequence shown here is derived from an EMBL/GenBank/DDBJ whole genome shotgun (WGS) entry which is preliminary data.</text>
</comment>
<dbReference type="EMBL" id="SNXY01000007">
    <property type="protein sequence ID" value="TDP85019.1"/>
    <property type="molecule type" value="Genomic_DNA"/>
</dbReference>
<feature type="domain" description="Ribosomal RNA adenine methylase transferase N-terminal" evidence="4">
    <location>
        <begin position="47"/>
        <end position="177"/>
    </location>
</feature>